<dbReference type="Gene3D" id="3.20.20.140">
    <property type="entry name" value="Metal-dependent hydrolases"/>
    <property type="match status" value="1"/>
</dbReference>
<proteinExistence type="predicted"/>
<dbReference type="InterPro" id="IPR051781">
    <property type="entry name" value="Metallo-dep_Hydrolase"/>
</dbReference>
<dbReference type="AlphaFoldDB" id="A0A9E7D4J5"/>
<dbReference type="PANTHER" id="PTHR43135:SF4">
    <property type="entry name" value="AMIDOHYDROLASE-RELATED DOMAIN-CONTAINING PROTEIN"/>
    <property type="match status" value="1"/>
</dbReference>
<dbReference type="InterPro" id="IPR006680">
    <property type="entry name" value="Amidohydro-rel"/>
</dbReference>
<dbReference type="SUPFAM" id="SSF51556">
    <property type="entry name" value="Metallo-dependent hydrolases"/>
    <property type="match status" value="1"/>
</dbReference>
<protein>
    <submittedName>
        <fullName evidence="2">Amidohydrolase family protein</fullName>
    </submittedName>
</protein>
<dbReference type="GO" id="GO:0016787">
    <property type="term" value="F:hydrolase activity"/>
    <property type="evidence" value="ECO:0007669"/>
    <property type="project" value="InterPro"/>
</dbReference>
<evidence type="ECO:0000313" key="3">
    <source>
        <dbReference type="Proteomes" id="UP000830236"/>
    </source>
</evidence>
<organism evidence="2 3">
    <name type="scientific">Actinomyces graevenitzii</name>
    <dbReference type="NCBI Taxonomy" id="55565"/>
    <lineage>
        <taxon>Bacteria</taxon>
        <taxon>Bacillati</taxon>
        <taxon>Actinomycetota</taxon>
        <taxon>Actinomycetes</taxon>
        <taxon>Actinomycetales</taxon>
        <taxon>Actinomycetaceae</taxon>
        <taxon>Actinomyces</taxon>
    </lineage>
</organism>
<dbReference type="KEGG" id="agh:M3I41_05730"/>
<accession>A0A9E7D4J5</accession>
<gene>
    <name evidence="2" type="ORF">M3I41_05730</name>
</gene>
<dbReference type="EMBL" id="CP097095">
    <property type="protein sequence ID" value="UQF79112.1"/>
    <property type="molecule type" value="Genomic_DNA"/>
</dbReference>
<feature type="domain" description="Amidohydrolase-related" evidence="1">
    <location>
        <begin position="52"/>
        <end position="333"/>
    </location>
</feature>
<dbReference type="Pfam" id="PF01979">
    <property type="entry name" value="Amidohydro_1"/>
    <property type="match status" value="1"/>
</dbReference>
<evidence type="ECO:0000259" key="1">
    <source>
        <dbReference type="Pfam" id="PF01979"/>
    </source>
</evidence>
<name>A0A9E7D4J5_9ACTO</name>
<reference evidence="2" key="1">
    <citation type="submission" date="2022-05" db="EMBL/GenBank/DDBJ databases">
        <title>Using nanopore sequencing to obtain complete genomes from saliva samples.</title>
        <authorList>
            <person name="Baker J.L."/>
        </authorList>
    </citation>
    <scope>NUCLEOTIDE SEQUENCE</scope>
    <source>
        <strain evidence="2">JCVI-JB-Ag32</strain>
    </source>
</reference>
<evidence type="ECO:0000313" key="2">
    <source>
        <dbReference type="EMBL" id="UQF79112.1"/>
    </source>
</evidence>
<dbReference type="Proteomes" id="UP000830236">
    <property type="component" value="Chromosome"/>
</dbReference>
<dbReference type="InterPro" id="IPR032466">
    <property type="entry name" value="Metal_Hydrolase"/>
</dbReference>
<dbReference type="PANTHER" id="PTHR43135">
    <property type="entry name" value="ALPHA-D-RIBOSE 1-METHYLPHOSPHONATE 5-TRIPHOSPHATE DIPHOSPHATASE"/>
    <property type="match status" value="1"/>
</dbReference>
<sequence length="376" mass="40125">MRPGDIEDSMRQALHNSGIDQVLAGGAKPSQLSAVDLDGIELAQTGYDLDGGLVDVHCHLGLGPQGATDRQTTLDQAASAVSAGILGVRDCGAPTDTHWLDAQREAGALVPRLVRAGRHIARPKRYLRGFALELERPQDLPEAVATQARAGDGWVKVVGDWIDRSLGADADITPLWDQALVADAVAAAHENGARITVHTFAHATLNPWIEAGVDCFEHATGADSDQIQEMAARAIAVTPTFLQVDKFPEFAAQAGEKYPRYATTVTALHAGHEQQVAAMYEAGVRLLPGSDAGGSLPHNSLPRELLAWRRAGISDSEIMRLATVSVREFLGLEAHWLGSVTYEANPAENLQYLLNPLAVNLSGAGATQIPEQPVRF</sequence>